<dbReference type="Pfam" id="PF07508">
    <property type="entry name" value="Recombinase"/>
    <property type="match status" value="1"/>
</dbReference>
<feature type="compositionally biased region" description="Basic and acidic residues" evidence="1">
    <location>
        <begin position="7"/>
        <end position="22"/>
    </location>
</feature>
<gene>
    <name evidence="4" type="ORF">SAMN05444159_5732</name>
</gene>
<evidence type="ECO:0000313" key="5">
    <source>
        <dbReference type="Proteomes" id="UP000189935"/>
    </source>
</evidence>
<dbReference type="SMART" id="SM00857">
    <property type="entry name" value="Resolvase"/>
    <property type="match status" value="1"/>
</dbReference>
<dbReference type="InterPro" id="IPR036162">
    <property type="entry name" value="Resolvase-like_N_sf"/>
</dbReference>
<dbReference type="InterPro" id="IPR038109">
    <property type="entry name" value="DNA_bind_recomb_sf"/>
</dbReference>
<dbReference type="FunFam" id="3.40.50.1390:FF:000008">
    <property type="entry name" value="DNA recombinase"/>
    <property type="match status" value="1"/>
</dbReference>
<dbReference type="InterPro" id="IPR050639">
    <property type="entry name" value="SSR_resolvase"/>
</dbReference>
<dbReference type="Gene3D" id="3.90.1750.20">
    <property type="entry name" value="Putative Large Serine Recombinase, Chain B, Domain 2"/>
    <property type="match status" value="1"/>
</dbReference>
<feature type="domain" description="Recombinase" evidence="3">
    <location>
        <begin position="211"/>
        <end position="333"/>
    </location>
</feature>
<evidence type="ECO:0000259" key="2">
    <source>
        <dbReference type="PROSITE" id="PS51736"/>
    </source>
</evidence>
<dbReference type="Pfam" id="PF00239">
    <property type="entry name" value="Resolvase"/>
    <property type="match status" value="1"/>
</dbReference>
<feature type="domain" description="Resolvase/invertase-type recombinase catalytic" evidence="2">
    <location>
        <begin position="28"/>
        <end position="178"/>
    </location>
</feature>
<protein>
    <submittedName>
        <fullName evidence="4">Site-specific DNA recombinase</fullName>
    </submittedName>
</protein>
<dbReference type="AlphaFoldDB" id="A0A1M7A3V7"/>
<reference evidence="4 5" key="1">
    <citation type="submission" date="2016-11" db="EMBL/GenBank/DDBJ databases">
        <authorList>
            <person name="Jaros S."/>
            <person name="Januszkiewicz K."/>
            <person name="Wedrychowicz H."/>
        </authorList>
    </citation>
    <scope>NUCLEOTIDE SEQUENCE [LARGE SCALE GENOMIC DNA]</scope>
    <source>
        <strain evidence="4 5">GAS499</strain>
    </source>
</reference>
<proteinExistence type="predicted"/>
<dbReference type="Gene3D" id="3.40.50.1390">
    <property type="entry name" value="Resolvase, N-terminal catalytic domain"/>
    <property type="match status" value="1"/>
</dbReference>
<feature type="region of interest" description="Disordered" evidence="1">
    <location>
        <begin position="1"/>
        <end position="22"/>
    </location>
</feature>
<dbReference type="PROSITE" id="PS51737">
    <property type="entry name" value="RECOMBINASE_DNA_BIND"/>
    <property type="match status" value="1"/>
</dbReference>
<evidence type="ECO:0000313" key="4">
    <source>
        <dbReference type="EMBL" id="SHL37404.1"/>
    </source>
</evidence>
<dbReference type="SUPFAM" id="SSF53041">
    <property type="entry name" value="Resolvase-like"/>
    <property type="match status" value="1"/>
</dbReference>
<accession>A0A1M7A3V7</accession>
<sequence>MQVIDDQSDRSVQHEERTKNDDDSISLRAAQYVRMSTDRQIYSTENQAATIAAFAARRNLTIVRTYVDNARSGLRINNRKGLQDLISDVRDRRADFSFILVYDVTRWGRFQDIDESAYYEFICKQAGIRVLYCAEQFENDDSFVSAIMKNLKRVAAGDFSRELSEKVFAGSCRMVRLGFKQGGSPGYGLQRVLVDQSGSMKCLLVPGERKALQTDRVILRPGRTEEVETVRRVFRSFVLERKSELAIARELNEERILNEFGRPWRMLAVRRLLTCEKYIGSYVYNRKSGKLKGRRLSNPPDIWVRCDNAFEGIIDPAIFRTAGTIVSQRPRRTIRAWRSNQEVLTRLRLLLEQKGRLTHKIINEADGMPCGATYSERFGGLKQAYQLVGYHQGRFKQAEARRETAATVAKLGADLVAGVQGAGVSAAFDQGSSVLTIKDTIKAAIFVARCQRMATGLLRWDIKRPVNRGSHLIIAARMDEANKDALDYFLIPKGKMPGGKISFREKHRPKLNPYRLSTLDALVDAIQRFAVSRGGPLGVRRRSNS</sequence>
<dbReference type="PROSITE" id="PS51736">
    <property type="entry name" value="RECOMBINASES_3"/>
    <property type="match status" value="1"/>
</dbReference>
<dbReference type="GO" id="GO:0003677">
    <property type="term" value="F:DNA binding"/>
    <property type="evidence" value="ECO:0007669"/>
    <property type="project" value="InterPro"/>
</dbReference>
<dbReference type="InterPro" id="IPR006119">
    <property type="entry name" value="Resolv_N"/>
</dbReference>
<dbReference type="EMBL" id="LT670844">
    <property type="protein sequence ID" value="SHL37404.1"/>
    <property type="molecule type" value="Genomic_DNA"/>
</dbReference>
<organism evidence="4 5">
    <name type="scientific">Bradyrhizobium lablabi</name>
    <dbReference type="NCBI Taxonomy" id="722472"/>
    <lineage>
        <taxon>Bacteria</taxon>
        <taxon>Pseudomonadati</taxon>
        <taxon>Pseudomonadota</taxon>
        <taxon>Alphaproteobacteria</taxon>
        <taxon>Hyphomicrobiales</taxon>
        <taxon>Nitrobacteraceae</taxon>
        <taxon>Bradyrhizobium</taxon>
    </lineage>
</organism>
<dbReference type="GO" id="GO:0000150">
    <property type="term" value="F:DNA strand exchange activity"/>
    <property type="evidence" value="ECO:0007669"/>
    <property type="project" value="InterPro"/>
</dbReference>
<dbReference type="OrthoDB" id="7735915at2"/>
<dbReference type="PANTHER" id="PTHR30461:SF23">
    <property type="entry name" value="DNA RECOMBINASE-RELATED"/>
    <property type="match status" value="1"/>
</dbReference>
<name>A0A1M7A3V7_9BRAD</name>
<evidence type="ECO:0000256" key="1">
    <source>
        <dbReference type="SAM" id="MobiDB-lite"/>
    </source>
</evidence>
<dbReference type="RefSeq" id="WP_079543010.1">
    <property type="nucleotide sequence ID" value="NZ_LT670844.1"/>
</dbReference>
<dbReference type="InterPro" id="IPR011109">
    <property type="entry name" value="DNA_bind_recombinase_dom"/>
</dbReference>
<dbReference type="Proteomes" id="UP000189935">
    <property type="component" value="Chromosome I"/>
</dbReference>
<evidence type="ECO:0000259" key="3">
    <source>
        <dbReference type="PROSITE" id="PS51737"/>
    </source>
</evidence>
<dbReference type="PANTHER" id="PTHR30461">
    <property type="entry name" value="DNA-INVERTASE FROM LAMBDOID PROPHAGE"/>
    <property type="match status" value="1"/>
</dbReference>
<dbReference type="CDD" id="cd00338">
    <property type="entry name" value="Ser_Recombinase"/>
    <property type="match status" value="1"/>
</dbReference>